<name>A0A177E4X1_9BACT</name>
<dbReference type="Gene3D" id="3.40.630.30">
    <property type="match status" value="1"/>
</dbReference>
<dbReference type="EMBL" id="LSFI01000047">
    <property type="protein sequence ID" value="OAG26955.1"/>
    <property type="molecule type" value="Genomic_DNA"/>
</dbReference>
<dbReference type="Proteomes" id="UP000076964">
    <property type="component" value="Unassembled WGS sequence"/>
</dbReference>
<comment type="caution">
    <text evidence="2">The sequence shown here is derived from an EMBL/GenBank/DDBJ whole genome shotgun (WGS) entry which is preliminary data.</text>
</comment>
<gene>
    <name evidence="2" type="ORF">TH606_09405</name>
</gene>
<protein>
    <recommendedName>
        <fullName evidence="1">N-acyl amino acid synthase FeeM catalytic core domain-containing protein</fullName>
    </recommendedName>
</protein>
<dbReference type="AlphaFoldDB" id="A0A177E4X1"/>
<dbReference type="RefSeq" id="WP_068543255.1">
    <property type="nucleotide sequence ID" value="NZ_LSFI01000047.1"/>
</dbReference>
<dbReference type="STRING" id="1795632.TH606_09405"/>
<dbReference type="SUPFAM" id="SSF55729">
    <property type="entry name" value="Acyl-CoA N-acyltransferases (Nat)"/>
    <property type="match status" value="1"/>
</dbReference>
<evidence type="ECO:0000313" key="2">
    <source>
        <dbReference type="EMBL" id="OAG26955.1"/>
    </source>
</evidence>
<feature type="domain" description="N-acyl amino acid synthase FeeM catalytic core" evidence="1">
    <location>
        <begin position="42"/>
        <end position="200"/>
    </location>
</feature>
<reference evidence="2 3" key="1">
    <citation type="submission" date="2016-02" db="EMBL/GenBank/DDBJ databases">
        <title>Draft genome sequence of Thermodesulfatator sp. S606.</title>
        <authorList>
            <person name="Lai Q."/>
            <person name="Cao J."/>
            <person name="Dupont S."/>
            <person name="Shao Z."/>
            <person name="Jebbar M."/>
            <person name="Alain K."/>
        </authorList>
    </citation>
    <scope>NUCLEOTIDE SEQUENCE [LARGE SCALE GENOMIC DNA]</scope>
    <source>
        <strain evidence="2 3">S606</strain>
    </source>
</reference>
<evidence type="ECO:0000313" key="3">
    <source>
        <dbReference type="Proteomes" id="UP000076964"/>
    </source>
</evidence>
<proteinExistence type="predicted"/>
<accession>A0A177E4X1</accession>
<evidence type="ECO:0000259" key="1">
    <source>
        <dbReference type="Pfam" id="PF21926"/>
    </source>
</evidence>
<keyword evidence="3" id="KW-1185">Reference proteome</keyword>
<dbReference type="InterPro" id="IPR016181">
    <property type="entry name" value="Acyl_CoA_acyltransferase"/>
</dbReference>
<dbReference type="OrthoDB" id="9783696at2"/>
<sequence>MSENKKEVWRRRRRLNLSKVPECLTKRIVEVSFCSKLEEFEEAFSLLYDRYHEVGLIPTSKERLFFTPYQALPDSRVCVARSLETGEVTSTATLVIDSEVGLPSDSLYKDIIDKLRKEGRKPAEFTCLAAKTDIYSRNGLFYIFRILYKYAISKGVTDLVISVHPKHTTFYELLLLFERISPLSYYPRLKNAPAYLERLDLIDVKKRYEVAYSPFWEGQTVIDFFFHITLPEDAWILTHSYNMKRHIFKYFYIEKTNAFKKMDKKLADYLASIYLEDSDYQEKELLQVAL</sequence>
<organism evidence="2 3">
    <name type="scientific">Thermodesulfatator autotrophicus</name>
    <dbReference type="NCBI Taxonomy" id="1795632"/>
    <lineage>
        <taxon>Bacteria</taxon>
        <taxon>Pseudomonadati</taxon>
        <taxon>Thermodesulfobacteriota</taxon>
        <taxon>Thermodesulfobacteria</taxon>
        <taxon>Thermodesulfobacteriales</taxon>
        <taxon>Thermodesulfatatoraceae</taxon>
        <taxon>Thermodesulfatator</taxon>
    </lineage>
</organism>
<dbReference type="InterPro" id="IPR054597">
    <property type="entry name" value="FeeM_cat"/>
</dbReference>
<dbReference type="Pfam" id="PF21926">
    <property type="entry name" value="FeeM"/>
    <property type="match status" value="1"/>
</dbReference>